<keyword evidence="5" id="KW-1185">Reference proteome</keyword>
<feature type="region of interest" description="Disordered" evidence="1">
    <location>
        <begin position="201"/>
        <end position="262"/>
    </location>
</feature>
<evidence type="ECO:0000313" key="5">
    <source>
        <dbReference type="Proteomes" id="UP000323708"/>
    </source>
</evidence>
<reference evidence="4 5" key="1">
    <citation type="submission" date="2019-09" db="EMBL/GenBank/DDBJ databases">
        <authorList>
            <person name="Chen X.-Y."/>
        </authorList>
    </citation>
    <scope>NUCLEOTIDE SEQUENCE [LARGE SCALE GENOMIC DNA]</scope>
    <source>
        <strain evidence="4 5">NY5</strain>
    </source>
</reference>
<dbReference type="InterPro" id="IPR039447">
    <property type="entry name" value="UreH-like_TM_dom"/>
</dbReference>
<name>A0A5B0X2C2_9GAMM</name>
<gene>
    <name evidence="4" type="ORF">F0M18_05945</name>
</gene>
<evidence type="ECO:0000313" key="4">
    <source>
        <dbReference type="EMBL" id="KAA1193524.1"/>
    </source>
</evidence>
<dbReference type="Pfam" id="PF13386">
    <property type="entry name" value="DsbD_2"/>
    <property type="match status" value="1"/>
</dbReference>
<feature type="compositionally biased region" description="Low complexity" evidence="1">
    <location>
        <begin position="233"/>
        <end position="262"/>
    </location>
</feature>
<organism evidence="4 5">
    <name type="scientific">Pseudohalioglobus sediminis</name>
    <dbReference type="NCBI Taxonomy" id="2606449"/>
    <lineage>
        <taxon>Bacteria</taxon>
        <taxon>Pseudomonadati</taxon>
        <taxon>Pseudomonadota</taxon>
        <taxon>Gammaproteobacteria</taxon>
        <taxon>Cellvibrionales</taxon>
        <taxon>Halieaceae</taxon>
        <taxon>Pseudohalioglobus</taxon>
    </lineage>
</organism>
<dbReference type="AlphaFoldDB" id="A0A5B0X2C2"/>
<feature type="transmembrane region" description="Helical" evidence="2">
    <location>
        <begin position="28"/>
        <end position="50"/>
    </location>
</feature>
<accession>A0A5B0X2C2</accession>
<evidence type="ECO:0000256" key="1">
    <source>
        <dbReference type="SAM" id="MobiDB-lite"/>
    </source>
</evidence>
<protein>
    <submittedName>
        <fullName evidence="4">Sulfite exporter TauE/SafE family protein</fullName>
    </submittedName>
</protein>
<feature type="transmembrane region" description="Helical" evidence="2">
    <location>
        <begin position="137"/>
        <end position="159"/>
    </location>
</feature>
<evidence type="ECO:0000256" key="2">
    <source>
        <dbReference type="SAM" id="Phobius"/>
    </source>
</evidence>
<dbReference type="EMBL" id="VTUX01000002">
    <property type="protein sequence ID" value="KAA1193524.1"/>
    <property type="molecule type" value="Genomic_DNA"/>
</dbReference>
<feature type="domain" description="Urease accessory protein UreH-like transmembrane" evidence="3">
    <location>
        <begin position="1"/>
        <end position="185"/>
    </location>
</feature>
<feature type="transmembrane region" description="Helical" evidence="2">
    <location>
        <begin position="171"/>
        <end position="191"/>
    </location>
</feature>
<keyword evidence="2" id="KW-0472">Membrane</keyword>
<feature type="transmembrane region" description="Helical" evidence="2">
    <location>
        <begin position="56"/>
        <end position="73"/>
    </location>
</feature>
<feature type="transmembrane region" description="Helical" evidence="2">
    <location>
        <begin position="106"/>
        <end position="125"/>
    </location>
</feature>
<comment type="caution">
    <text evidence="4">The sequence shown here is derived from an EMBL/GenBank/DDBJ whole genome shotgun (WGS) entry which is preliminary data.</text>
</comment>
<keyword evidence="2" id="KW-1133">Transmembrane helix</keyword>
<sequence length="262" mass="27829">MCGGIAAALNLGGQRSLPVTLSYHSGRILSYTLLGGLLGLIAGSIDLVAWTIALRYLAGILLIGMGLSVANWWQGMQWLERAGSALWRPVQRYSSRLLPIRNPAQGLALGLCWGLMPCGLIYSALAWSATSQDALTAASLMFFFGLGTLPAMLAVSLGADRLQGFLRRRGLKLFIAIMLIVSGVWTLYLVAAHGDHLRHRAPGAEPMMDHSQMDHSGMGHGAMDHSKMKHQNAGAEAAQESAAPADSTTTGTDTGHSSGQHN</sequence>
<dbReference type="Proteomes" id="UP000323708">
    <property type="component" value="Unassembled WGS sequence"/>
</dbReference>
<dbReference type="PANTHER" id="PTHR42208">
    <property type="entry name" value="HEAVY METAL TRANSPORTER-RELATED"/>
    <property type="match status" value="1"/>
</dbReference>
<keyword evidence="2" id="KW-0812">Transmembrane</keyword>
<evidence type="ECO:0000259" key="3">
    <source>
        <dbReference type="Pfam" id="PF13386"/>
    </source>
</evidence>
<proteinExistence type="predicted"/>
<dbReference type="PANTHER" id="PTHR42208:SF1">
    <property type="entry name" value="HEAVY METAL TRANSPORTER"/>
    <property type="match status" value="1"/>
</dbReference>